<dbReference type="Gene3D" id="1.25.40.10">
    <property type="entry name" value="Tetratricopeptide repeat domain"/>
    <property type="match status" value="1"/>
</dbReference>
<dbReference type="OrthoDB" id="10300632at2759"/>
<dbReference type="Proteomes" id="UP000002630">
    <property type="component" value="Linkage Group LG27"/>
</dbReference>
<feature type="chain" id="PRO_5003117428" evidence="1">
    <location>
        <begin position="23"/>
        <end position="299"/>
    </location>
</feature>
<dbReference type="EMBL" id="FN648807">
    <property type="protein sequence ID" value="CBN77475.1"/>
    <property type="molecule type" value="Genomic_DNA"/>
</dbReference>
<dbReference type="SUPFAM" id="SSF48452">
    <property type="entry name" value="TPR-like"/>
    <property type="match status" value="1"/>
</dbReference>
<dbReference type="PANTHER" id="PTHR47908:SF2">
    <property type="entry name" value="TETRATRICOPEPTIDE REPEAT (TPR)-LIKE SUPERFAMILY PROTEIN"/>
    <property type="match status" value="1"/>
</dbReference>
<dbReference type="InterPro" id="IPR011990">
    <property type="entry name" value="TPR-like_helical_dom_sf"/>
</dbReference>
<reference evidence="2 3" key="1">
    <citation type="journal article" date="2010" name="Nature">
        <title>The Ectocarpus genome and the independent evolution of multicellularity in brown algae.</title>
        <authorList>
            <person name="Cock J.M."/>
            <person name="Sterck L."/>
            <person name="Rouze P."/>
            <person name="Scornet D."/>
            <person name="Allen A.E."/>
            <person name="Amoutzias G."/>
            <person name="Anthouard V."/>
            <person name="Artiguenave F."/>
            <person name="Aury J.M."/>
            <person name="Badger J.H."/>
            <person name="Beszteri B."/>
            <person name="Billiau K."/>
            <person name="Bonnet E."/>
            <person name="Bothwell J.H."/>
            <person name="Bowler C."/>
            <person name="Boyen C."/>
            <person name="Brownlee C."/>
            <person name="Carrano C.J."/>
            <person name="Charrier B."/>
            <person name="Cho G.Y."/>
            <person name="Coelho S.M."/>
            <person name="Collen J."/>
            <person name="Corre E."/>
            <person name="Da Silva C."/>
            <person name="Delage L."/>
            <person name="Delaroque N."/>
            <person name="Dittami S.M."/>
            <person name="Doulbeau S."/>
            <person name="Elias M."/>
            <person name="Farnham G."/>
            <person name="Gachon C.M."/>
            <person name="Gschloessl B."/>
            <person name="Heesch S."/>
            <person name="Jabbari K."/>
            <person name="Jubin C."/>
            <person name="Kawai H."/>
            <person name="Kimura K."/>
            <person name="Kloareg B."/>
            <person name="Kupper F.C."/>
            <person name="Lang D."/>
            <person name="Le Bail A."/>
            <person name="Leblanc C."/>
            <person name="Lerouge P."/>
            <person name="Lohr M."/>
            <person name="Lopez P.J."/>
            <person name="Martens C."/>
            <person name="Maumus F."/>
            <person name="Michel G."/>
            <person name="Miranda-Saavedra D."/>
            <person name="Morales J."/>
            <person name="Moreau H."/>
            <person name="Motomura T."/>
            <person name="Nagasato C."/>
            <person name="Napoli C.A."/>
            <person name="Nelson D.R."/>
            <person name="Nyvall-Collen P."/>
            <person name="Peters A.F."/>
            <person name="Pommier C."/>
            <person name="Potin P."/>
            <person name="Poulain J."/>
            <person name="Quesneville H."/>
            <person name="Read B."/>
            <person name="Rensing S.A."/>
            <person name="Ritter A."/>
            <person name="Rousvoal S."/>
            <person name="Samanta M."/>
            <person name="Samson G."/>
            <person name="Schroeder D.C."/>
            <person name="Segurens B."/>
            <person name="Strittmatter M."/>
            <person name="Tonon T."/>
            <person name="Tregear J.W."/>
            <person name="Valentin K."/>
            <person name="von Dassow P."/>
            <person name="Yamagishi T."/>
            <person name="Van de Peer Y."/>
            <person name="Wincker P."/>
        </authorList>
    </citation>
    <scope>NUCLEOTIDE SEQUENCE [LARGE SCALE GENOMIC DNA]</scope>
    <source>
        <strain evidence="3">Ec32 / CCAP1310/4</strain>
    </source>
</reference>
<dbReference type="InParanoid" id="D8LQ95"/>
<keyword evidence="1" id="KW-0732">Signal</keyword>
<evidence type="ECO:0000313" key="2">
    <source>
        <dbReference type="EMBL" id="CBN77475.1"/>
    </source>
</evidence>
<proteinExistence type="predicted"/>
<feature type="signal peptide" evidence="1">
    <location>
        <begin position="1"/>
        <end position="22"/>
    </location>
</feature>
<evidence type="ECO:0000256" key="1">
    <source>
        <dbReference type="SAM" id="SignalP"/>
    </source>
</evidence>
<keyword evidence="3" id="KW-1185">Reference proteome</keyword>
<dbReference type="PANTHER" id="PTHR47908">
    <property type="match status" value="1"/>
</dbReference>
<dbReference type="EMBL" id="FN649752">
    <property type="protein sequence ID" value="CBN77475.1"/>
    <property type="molecule type" value="Genomic_DNA"/>
</dbReference>
<dbReference type="AlphaFoldDB" id="D8LQ95"/>
<gene>
    <name evidence="2" type="ORF">Esi_0059_0110</name>
</gene>
<accession>D8LQ95</accession>
<sequence length="299" mass="32874">MVLGGRLSVATLLLSLPATASGFLIPSFCRGCTARAWCSAAAADRPPSADAARRRSRLPLKKEDLPDETLRQMADAGRALKELEEEYWKSLDPDEIAIEKKCAAGLACLKAGMLEKGCEYYTSAADLSPPSARTWPLGVILYYLGRYEEAAVRLDTDIRSFEKQFEECATDERIWQAAAWIRGAREAGADVEQVAAALPPLPISEPNALRRTVYNMFRGGPTPEDVQQVAKVGAGGIDYFGVDFFSEVFLGLYHDAHGNELEAETYILAACGNTYPNPDDLWYHTPRIHAKARNWTIPG</sequence>
<protein>
    <submittedName>
        <fullName evidence="2">Uncharacterized protein</fullName>
    </submittedName>
</protein>
<dbReference type="GO" id="GO:0009507">
    <property type="term" value="C:chloroplast"/>
    <property type="evidence" value="ECO:0007669"/>
    <property type="project" value="TreeGrafter"/>
</dbReference>
<organism evidence="2 3">
    <name type="scientific">Ectocarpus siliculosus</name>
    <name type="common">Brown alga</name>
    <name type="synonym">Conferva siliculosa</name>
    <dbReference type="NCBI Taxonomy" id="2880"/>
    <lineage>
        <taxon>Eukaryota</taxon>
        <taxon>Sar</taxon>
        <taxon>Stramenopiles</taxon>
        <taxon>Ochrophyta</taxon>
        <taxon>PX clade</taxon>
        <taxon>Phaeophyceae</taxon>
        <taxon>Ectocarpales</taxon>
        <taxon>Ectocarpaceae</taxon>
        <taxon>Ectocarpus</taxon>
    </lineage>
</organism>
<evidence type="ECO:0000313" key="3">
    <source>
        <dbReference type="Proteomes" id="UP000002630"/>
    </source>
</evidence>
<name>D8LQ95_ECTSI</name>